<keyword evidence="6" id="KW-1185">Reference proteome</keyword>
<evidence type="ECO:0000256" key="4">
    <source>
        <dbReference type="ARBA" id="ARBA00023242"/>
    </source>
</evidence>
<evidence type="ECO:0000313" key="6">
    <source>
        <dbReference type="Proteomes" id="UP000631114"/>
    </source>
</evidence>
<dbReference type="PANTHER" id="PTHR12549">
    <property type="entry name" value="JMJC DOMAIN-CONTAINING HISTONE DEMETHYLATION PROTEIN"/>
    <property type="match status" value="1"/>
</dbReference>
<dbReference type="InterPro" id="IPR045109">
    <property type="entry name" value="LSDs-like"/>
</dbReference>
<reference evidence="5 6" key="1">
    <citation type="submission" date="2020-10" db="EMBL/GenBank/DDBJ databases">
        <title>The Coptis chinensis genome and diversification of protoberbering-type alkaloids.</title>
        <authorList>
            <person name="Wang B."/>
            <person name="Shu S."/>
            <person name="Song C."/>
            <person name="Liu Y."/>
        </authorList>
    </citation>
    <scope>NUCLEOTIDE SEQUENCE [LARGE SCALE GENOMIC DNA]</scope>
    <source>
        <strain evidence="5">HL-2020</strain>
        <tissue evidence="5">Leaf</tissue>
    </source>
</reference>
<keyword evidence="4" id="KW-0539">Nucleus</keyword>
<name>A0A835H893_9MAGN</name>
<dbReference type="GO" id="GO:0046872">
    <property type="term" value="F:metal ion binding"/>
    <property type="evidence" value="ECO:0007669"/>
    <property type="project" value="UniProtKB-KW"/>
</dbReference>
<dbReference type="Proteomes" id="UP000631114">
    <property type="component" value="Unassembled WGS sequence"/>
</dbReference>
<dbReference type="GO" id="GO:0000118">
    <property type="term" value="C:histone deacetylase complex"/>
    <property type="evidence" value="ECO:0007669"/>
    <property type="project" value="TreeGrafter"/>
</dbReference>
<dbReference type="EMBL" id="JADFTS010000008">
    <property type="protein sequence ID" value="KAF9594629.1"/>
    <property type="molecule type" value="Genomic_DNA"/>
</dbReference>
<dbReference type="PANTHER" id="PTHR12549:SF38">
    <property type="entry name" value="JMJC DOMAIN-CONTAINING HISTONE DEMETHYLASE 2, ISOFORM A"/>
    <property type="match status" value="1"/>
</dbReference>
<dbReference type="Gene3D" id="2.60.120.650">
    <property type="entry name" value="Cupin"/>
    <property type="match status" value="1"/>
</dbReference>
<accession>A0A835H893</accession>
<dbReference type="GO" id="GO:0006357">
    <property type="term" value="P:regulation of transcription by RNA polymerase II"/>
    <property type="evidence" value="ECO:0007669"/>
    <property type="project" value="TreeGrafter"/>
</dbReference>
<comment type="caution">
    <text evidence="5">The sequence shown here is derived from an EMBL/GenBank/DDBJ whole genome shotgun (WGS) entry which is preliminary data.</text>
</comment>
<proteinExistence type="inferred from homology"/>
<comment type="subcellular location">
    <subcellularLocation>
        <location evidence="1">Nucleus</location>
    </subcellularLocation>
</comment>
<evidence type="ECO:0000256" key="1">
    <source>
        <dbReference type="ARBA" id="ARBA00004123"/>
    </source>
</evidence>
<dbReference type="GO" id="GO:0000785">
    <property type="term" value="C:chromatin"/>
    <property type="evidence" value="ECO:0007669"/>
    <property type="project" value="TreeGrafter"/>
</dbReference>
<organism evidence="5 6">
    <name type="scientific">Coptis chinensis</name>
    <dbReference type="NCBI Taxonomy" id="261450"/>
    <lineage>
        <taxon>Eukaryota</taxon>
        <taxon>Viridiplantae</taxon>
        <taxon>Streptophyta</taxon>
        <taxon>Embryophyta</taxon>
        <taxon>Tracheophyta</taxon>
        <taxon>Spermatophyta</taxon>
        <taxon>Magnoliopsida</taxon>
        <taxon>Ranunculales</taxon>
        <taxon>Ranunculaceae</taxon>
        <taxon>Coptidoideae</taxon>
        <taxon>Coptis</taxon>
    </lineage>
</organism>
<evidence type="ECO:0000256" key="3">
    <source>
        <dbReference type="ARBA" id="ARBA00022723"/>
    </source>
</evidence>
<gene>
    <name evidence="5" type="ORF">IFM89_034251</name>
</gene>
<sequence length="83" mass="9616">MYLKKHLVLVGNQWSCGGLLERGSKGKLKEETRSVKAIDCLDWCEATYKIGVHQWPEMLKLKDWPSSSSFEDRLPRYGVEFIV</sequence>
<dbReference type="AlphaFoldDB" id="A0A835H893"/>
<dbReference type="GO" id="GO:0032454">
    <property type="term" value="F:histone H3K9 demethylase activity"/>
    <property type="evidence" value="ECO:0007669"/>
    <property type="project" value="InterPro"/>
</dbReference>
<evidence type="ECO:0000313" key="5">
    <source>
        <dbReference type="EMBL" id="KAF9594629.1"/>
    </source>
</evidence>
<keyword evidence="3" id="KW-0479">Metal-binding</keyword>
<dbReference type="GO" id="GO:0031490">
    <property type="term" value="F:chromatin DNA binding"/>
    <property type="evidence" value="ECO:0007669"/>
    <property type="project" value="TreeGrafter"/>
</dbReference>
<dbReference type="GO" id="GO:0003712">
    <property type="term" value="F:transcription coregulator activity"/>
    <property type="evidence" value="ECO:0007669"/>
    <property type="project" value="TreeGrafter"/>
</dbReference>
<evidence type="ECO:0000256" key="2">
    <source>
        <dbReference type="ARBA" id="ARBA00006801"/>
    </source>
</evidence>
<protein>
    <submittedName>
        <fullName evidence="5">Uncharacterized protein</fullName>
    </submittedName>
</protein>
<comment type="similarity">
    <text evidence="2">Belongs to the JARID1 histone demethylase family.</text>
</comment>